<dbReference type="AlphaFoldDB" id="A0A5C1E5S7"/>
<protein>
    <submittedName>
        <fullName evidence="7">Na+/H+ antiporter</fullName>
    </submittedName>
</protein>
<dbReference type="Gene3D" id="1.20.1530.20">
    <property type="match status" value="1"/>
</dbReference>
<dbReference type="PANTHER" id="PTHR43021:SF2">
    <property type="entry name" value="CATION_H+ EXCHANGER DOMAIN-CONTAINING PROTEIN"/>
    <property type="match status" value="1"/>
</dbReference>
<dbReference type="InterPro" id="IPR038770">
    <property type="entry name" value="Na+/solute_symporter_sf"/>
</dbReference>
<feature type="transmembrane region" description="Helical" evidence="5">
    <location>
        <begin position="104"/>
        <end position="127"/>
    </location>
</feature>
<dbReference type="GO" id="GO:1902600">
    <property type="term" value="P:proton transmembrane transport"/>
    <property type="evidence" value="ECO:0007669"/>
    <property type="project" value="InterPro"/>
</dbReference>
<feature type="transmembrane region" description="Helical" evidence="5">
    <location>
        <begin position="343"/>
        <end position="361"/>
    </location>
</feature>
<sequence>MNGTFLSPLLADGLAWFEAPDPVILFALTLVFAGLAGEFVFRWLRLPRITGYALIGILMGTSGLAEANPLDSAAQNIVTDIALGILLFELGSRVRLAWLRANPWLFATSLAEAGLTAVAVQAGLVWFGVPAPAAVAAGLIAMSTSPAVVMQVTAEIRSQGQVTERLYVLTALNAIYAVLAMKFLAGWWGFDTFHDGGRALLTTLYLISGSLLMAALLAWAVHRLTRALDLREEPGAAVLFGLLLLTFAALHLLGLPAVLAPLLAGILLKNVDPRPWLWPRHFGTAGGVLVLLLFVLGGANLRWEDFFAGGLAGLALVGVRVLAKVVGVSLFARPSGLGLRQCLALGVALSPFSAVALALVLDFRVSHPDLGAALAPVLLSAMAVMELLGPIATQWSLRLAGEVRR</sequence>
<feature type="transmembrane region" description="Helical" evidence="5">
    <location>
        <begin position="306"/>
        <end position="323"/>
    </location>
</feature>
<reference evidence="7 8" key="1">
    <citation type="submission" date="2017-07" db="EMBL/GenBank/DDBJ databases">
        <title>Complete genome sequence of Oryzomicrobium terrae TPP412.</title>
        <authorList>
            <person name="Chiu L.-W."/>
            <person name="Lo K.-J."/>
            <person name="Tsai Y.-M."/>
            <person name="Lin S.-S."/>
            <person name="Kuo C.-H."/>
            <person name="Liu C.-T."/>
        </authorList>
    </citation>
    <scope>NUCLEOTIDE SEQUENCE [LARGE SCALE GENOMIC DNA]</scope>
    <source>
        <strain evidence="7 8">TPP412</strain>
    </source>
</reference>
<keyword evidence="3 5" id="KW-1133">Transmembrane helix</keyword>
<evidence type="ECO:0000256" key="3">
    <source>
        <dbReference type="ARBA" id="ARBA00022989"/>
    </source>
</evidence>
<evidence type="ECO:0000256" key="2">
    <source>
        <dbReference type="ARBA" id="ARBA00022692"/>
    </source>
</evidence>
<evidence type="ECO:0000259" key="6">
    <source>
        <dbReference type="Pfam" id="PF00999"/>
    </source>
</evidence>
<evidence type="ECO:0000256" key="1">
    <source>
        <dbReference type="ARBA" id="ARBA00004141"/>
    </source>
</evidence>
<feature type="transmembrane region" description="Helical" evidence="5">
    <location>
        <begin position="373"/>
        <end position="392"/>
    </location>
</feature>
<dbReference type="InterPro" id="IPR006153">
    <property type="entry name" value="Cation/H_exchanger_TM"/>
</dbReference>
<dbReference type="RefSeq" id="WP_149424926.1">
    <property type="nucleotide sequence ID" value="NZ_CP022579.1"/>
</dbReference>
<feature type="domain" description="Cation/H+ exchanger transmembrane" evidence="6">
    <location>
        <begin position="29"/>
        <end position="395"/>
    </location>
</feature>
<evidence type="ECO:0000256" key="5">
    <source>
        <dbReference type="SAM" id="Phobius"/>
    </source>
</evidence>
<accession>A0A5C1E5S7</accession>
<organism evidence="7 8">
    <name type="scientific">Oryzomicrobium terrae</name>
    <dbReference type="NCBI Taxonomy" id="1735038"/>
    <lineage>
        <taxon>Bacteria</taxon>
        <taxon>Pseudomonadati</taxon>
        <taxon>Pseudomonadota</taxon>
        <taxon>Betaproteobacteria</taxon>
        <taxon>Rhodocyclales</taxon>
        <taxon>Rhodocyclaceae</taxon>
        <taxon>Oryzomicrobium</taxon>
    </lineage>
</organism>
<proteinExistence type="predicted"/>
<gene>
    <name evidence="7" type="ORF">OTERR_07740</name>
</gene>
<name>A0A5C1E5S7_9RHOO</name>
<feature type="transmembrane region" description="Helical" evidence="5">
    <location>
        <begin position="133"/>
        <end position="154"/>
    </location>
</feature>
<keyword evidence="2 5" id="KW-0812">Transmembrane</keyword>
<dbReference type="KEGG" id="otr:OTERR_07740"/>
<evidence type="ECO:0000313" key="8">
    <source>
        <dbReference type="Proteomes" id="UP000323671"/>
    </source>
</evidence>
<evidence type="ECO:0000313" key="7">
    <source>
        <dbReference type="EMBL" id="QEL64250.1"/>
    </source>
</evidence>
<keyword evidence="4 5" id="KW-0472">Membrane</keyword>
<keyword evidence="8" id="KW-1185">Reference proteome</keyword>
<feature type="transmembrane region" description="Helical" evidence="5">
    <location>
        <begin position="280"/>
        <end position="299"/>
    </location>
</feature>
<comment type="subcellular location">
    <subcellularLocation>
        <location evidence="1">Membrane</location>
        <topology evidence="1">Multi-pass membrane protein</topology>
    </subcellularLocation>
</comment>
<dbReference type="GO" id="GO:0016020">
    <property type="term" value="C:membrane"/>
    <property type="evidence" value="ECO:0007669"/>
    <property type="project" value="UniProtKB-SubCell"/>
</dbReference>
<feature type="transmembrane region" description="Helical" evidence="5">
    <location>
        <begin position="242"/>
        <end position="268"/>
    </location>
</feature>
<dbReference type="GO" id="GO:0015297">
    <property type="term" value="F:antiporter activity"/>
    <property type="evidence" value="ECO:0007669"/>
    <property type="project" value="InterPro"/>
</dbReference>
<dbReference type="EMBL" id="CP022579">
    <property type="protein sequence ID" value="QEL64250.1"/>
    <property type="molecule type" value="Genomic_DNA"/>
</dbReference>
<feature type="transmembrane region" description="Helical" evidence="5">
    <location>
        <begin position="23"/>
        <end position="44"/>
    </location>
</feature>
<dbReference type="Pfam" id="PF00999">
    <property type="entry name" value="Na_H_Exchanger"/>
    <property type="match status" value="1"/>
</dbReference>
<feature type="transmembrane region" description="Helical" evidence="5">
    <location>
        <begin position="166"/>
        <end position="190"/>
    </location>
</feature>
<dbReference type="PANTHER" id="PTHR43021">
    <property type="entry name" value="NA(+)/H(+) ANTIPORTER-RELATED"/>
    <property type="match status" value="1"/>
</dbReference>
<feature type="transmembrane region" description="Helical" evidence="5">
    <location>
        <begin position="202"/>
        <end position="221"/>
    </location>
</feature>
<evidence type="ECO:0000256" key="4">
    <source>
        <dbReference type="ARBA" id="ARBA00023136"/>
    </source>
</evidence>
<dbReference type="Proteomes" id="UP000323671">
    <property type="component" value="Chromosome"/>
</dbReference>